<dbReference type="GO" id="GO:0042162">
    <property type="term" value="F:telomeric DNA binding"/>
    <property type="evidence" value="ECO:0007669"/>
    <property type="project" value="TreeGrafter"/>
</dbReference>
<feature type="domain" description="PIN" evidence="8">
    <location>
        <begin position="538"/>
        <end position="644"/>
    </location>
</feature>
<dbReference type="SUPFAM" id="SSF48452">
    <property type="entry name" value="TPR-like"/>
    <property type="match status" value="1"/>
</dbReference>
<comment type="subcellular location">
    <subcellularLocation>
        <location evidence="2">Cytoplasm</location>
    </subcellularLocation>
    <subcellularLocation>
        <location evidence="1">Nucleus</location>
    </subcellularLocation>
</comment>
<dbReference type="InterPro" id="IPR019458">
    <property type="entry name" value="Est1-like_N"/>
</dbReference>
<evidence type="ECO:0000313" key="9">
    <source>
        <dbReference type="EMBL" id="TPX39090.1"/>
    </source>
</evidence>
<dbReference type="GO" id="GO:0070034">
    <property type="term" value="F:telomerase RNA binding"/>
    <property type="evidence" value="ECO:0007669"/>
    <property type="project" value="TreeGrafter"/>
</dbReference>
<evidence type="ECO:0000259" key="8">
    <source>
        <dbReference type="Pfam" id="PF13638"/>
    </source>
</evidence>
<keyword evidence="4" id="KW-0539">Nucleus</keyword>
<reference evidence="11 12" key="1">
    <citation type="journal article" date="2019" name="Sci. Rep.">
        <title>Comparative genomics of chytrid fungi reveal insights into the obligate biotrophic and pathogenic lifestyle of Synchytrium endobioticum.</title>
        <authorList>
            <person name="van de Vossenberg B.T.L.H."/>
            <person name="Warris S."/>
            <person name="Nguyen H.D.T."/>
            <person name="van Gent-Pelzer M.P.E."/>
            <person name="Joly D.L."/>
            <person name="van de Geest H.C."/>
            <person name="Bonants P.J.M."/>
            <person name="Smith D.S."/>
            <person name="Levesque C.A."/>
            <person name="van der Lee T.A.J."/>
        </authorList>
    </citation>
    <scope>NUCLEOTIDE SEQUENCE [LARGE SCALE GENOMIC DNA]</scope>
    <source>
        <strain evidence="10 12">LEV6574</strain>
        <strain evidence="9 11">MB42</strain>
    </source>
</reference>
<name>A0A507DH93_9FUNG</name>
<evidence type="ECO:0000256" key="2">
    <source>
        <dbReference type="ARBA" id="ARBA00004496"/>
    </source>
</evidence>
<dbReference type="Proteomes" id="UP000320475">
    <property type="component" value="Unassembled WGS sequence"/>
</dbReference>
<organism evidence="10 12">
    <name type="scientific">Synchytrium endobioticum</name>
    <dbReference type="NCBI Taxonomy" id="286115"/>
    <lineage>
        <taxon>Eukaryota</taxon>
        <taxon>Fungi</taxon>
        <taxon>Fungi incertae sedis</taxon>
        <taxon>Chytridiomycota</taxon>
        <taxon>Chytridiomycota incertae sedis</taxon>
        <taxon>Chytridiomycetes</taxon>
        <taxon>Synchytriales</taxon>
        <taxon>Synchytriaceae</taxon>
        <taxon>Synchytrium</taxon>
    </lineage>
</organism>
<dbReference type="AlphaFoldDB" id="A0A507DH93"/>
<dbReference type="GO" id="GO:0000184">
    <property type="term" value="P:nuclear-transcribed mRNA catabolic process, nonsense-mediated decay"/>
    <property type="evidence" value="ECO:0007669"/>
    <property type="project" value="TreeGrafter"/>
</dbReference>
<protein>
    <recommendedName>
        <fullName evidence="13">PIN domain-containing protein</fullName>
    </recommendedName>
</protein>
<evidence type="ECO:0000256" key="1">
    <source>
        <dbReference type="ARBA" id="ARBA00004123"/>
    </source>
</evidence>
<dbReference type="InterPro" id="IPR019734">
    <property type="entry name" value="TPR_rpt"/>
</dbReference>
<evidence type="ECO:0000313" key="11">
    <source>
        <dbReference type="Proteomes" id="UP000317494"/>
    </source>
</evidence>
<comment type="caution">
    <text evidence="10">The sequence shown here is derived from an EMBL/GenBank/DDBJ whole genome shotgun (WGS) entry which is preliminary data.</text>
</comment>
<dbReference type="InterPro" id="IPR045153">
    <property type="entry name" value="Est1/Ebs1-like"/>
</dbReference>
<dbReference type="Gene3D" id="1.25.40.10">
    <property type="entry name" value="Tetratricopeptide repeat domain"/>
    <property type="match status" value="1"/>
</dbReference>
<dbReference type="PANTHER" id="PTHR15696:SF0">
    <property type="entry name" value="TELOMERASE-BINDING PROTEIN EST1A"/>
    <property type="match status" value="1"/>
</dbReference>
<dbReference type="EMBL" id="QEAM01000014">
    <property type="protein sequence ID" value="TPX50685.1"/>
    <property type="molecule type" value="Genomic_DNA"/>
</dbReference>
<dbReference type="EMBL" id="QEAN01000367">
    <property type="protein sequence ID" value="TPX39090.1"/>
    <property type="molecule type" value="Genomic_DNA"/>
</dbReference>
<accession>A0A507DH93</accession>
<evidence type="ECO:0000256" key="5">
    <source>
        <dbReference type="PROSITE-ProRule" id="PRU00339"/>
    </source>
</evidence>
<dbReference type="Gene3D" id="3.40.50.1010">
    <property type="entry name" value="5'-nuclease"/>
    <property type="match status" value="1"/>
</dbReference>
<gene>
    <name evidence="10" type="ORF">SeLEV6574_g00728</name>
    <name evidence="9" type="ORF">SeMB42_g06470</name>
</gene>
<evidence type="ECO:0000313" key="12">
    <source>
        <dbReference type="Proteomes" id="UP000320475"/>
    </source>
</evidence>
<feature type="domain" description="DNA/RNA-binding" evidence="6">
    <location>
        <begin position="167"/>
        <end position="231"/>
    </location>
</feature>
<evidence type="ECO:0000259" key="7">
    <source>
        <dbReference type="Pfam" id="PF10374"/>
    </source>
</evidence>
<dbReference type="InterPro" id="IPR018834">
    <property type="entry name" value="DNA/RNA-bd_Est1-type"/>
</dbReference>
<keyword evidence="5" id="KW-0802">TPR repeat</keyword>
<dbReference type="PANTHER" id="PTHR15696">
    <property type="entry name" value="SMG-7 SUPPRESSOR WITH MORPHOLOGICAL EFFECT ON GENITALIA PROTEIN 7"/>
    <property type="match status" value="1"/>
</dbReference>
<dbReference type="GO" id="GO:0005697">
    <property type="term" value="C:telomerase holoenzyme complex"/>
    <property type="evidence" value="ECO:0007669"/>
    <property type="project" value="TreeGrafter"/>
</dbReference>
<evidence type="ECO:0008006" key="13">
    <source>
        <dbReference type="Google" id="ProtNLM"/>
    </source>
</evidence>
<evidence type="ECO:0000259" key="6">
    <source>
        <dbReference type="Pfam" id="PF10373"/>
    </source>
</evidence>
<dbReference type="Pfam" id="PF10373">
    <property type="entry name" value="EST1_DNA_bind"/>
    <property type="match status" value="1"/>
</dbReference>
<dbReference type="Pfam" id="PF13638">
    <property type="entry name" value="PIN_4"/>
    <property type="match status" value="1"/>
</dbReference>
<sequence length="686" mass="78452">MSNWSNVGHLEQTVRSSTDTDKINAARLLLLHFYEELLLNDLVKATERNIDERLWSLVYYKHIEACRSQLRASPKKAPQTQLASLLLSATAFFTSLIIELEARGDLDLIELAIEEFHRNSDINPNHDQQVTATPHSVRWRSLAFACINRCWIYLGDLARYQDNIDRANSFYRKCITLSPSYGKPYSQLAIISLSKQEHLDSIYWFSLAWTTSHPFAIARENLAATINRVLQSGPTIGSLSSIISFYKLAYVVVSERTPNLVLEHANTVEYVESAIDAMDYTRATKVLVLLMVAMHELDNQFASTDKTAIKSRIRSLQVVIVSVIIGIMSYCLTCITDGADTAECQPLQEFIIKASLDGHHPGHLHLIQRYGPQVEGFGADRFTEILLAFCYPVANVMNAARSVLLEDDDQNTLDRGDEEVFLLPEDADLLGFVGMSEYYRRVNRDVFKQYLHNLEEKSANRVSIKMTIQRLGRLHLLTRRLAHDERFEMLKYDAKDGFLVMDDETKQRMRTQQSEALGKQFQNQQIEEAKKSARPVVIVDAGVLVDHLWMVKKWLSRGTCFVVIAKEVLEQLDRMKKGTSEQSINARAATRFLELKTTSSSLYWRQFLRLQAPHETDTTDPYLPTVSKYERGFISCAAYFSKQVLAQPFNTEEMFRVIYTDERIRAACDAYHLPSSTLVEWDVANH</sequence>
<feature type="domain" description="Telomerase activating protein Est1-like N-terminal" evidence="7">
    <location>
        <begin position="50"/>
        <end position="164"/>
    </location>
</feature>
<dbReference type="Pfam" id="PF10374">
    <property type="entry name" value="EST1"/>
    <property type="match status" value="1"/>
</dbReference>
<keyword evidence="11" id="KW-1185">Reference proteome</keyword>
<proteinExistence type="predicted"/>
<evidence type="ECO:0000256" key="3">
    <source>
        <dbReference type="ARBA" id="ARBA00022490"/>
    </source>
</evidence>
<dbReference type="PROSITE" id="PS50005">
    <property type="entry name" value="TPR"/>
    <property type="match status" value="1"/>
</dbReference>
<evidence type="ECO:0000313" key="10">
    <source>
        <dbReference type="EMBL" id="TPX50685.1"/>
    </source>
</evidence>
<dbReference type="Proteomes" id="UP000317494">
    <property type="component" value="Unassembled WGS sequence"/>
</dbReference>
<evidence type="ECO:0000256" key="4">
    <source>
        <dbReference type="ARBA" id="ARBA00023242"/>
    </source>
</evidence>
<dbReference type="InterPro" id="IPR002716">
    <property type="entry name" value="PIN_dom"/>
</dbReference>
<feature type="repeat" description="TPR" evidence="5">
    <location>
        <begin position="148"/>
        <end position="181"/>
    </location>
</feature>
<dbReference type="STRING" id="286115.A0A507DH93"/>
<dbReference type="VEuPathDB" id="FungiDB:SeMB42_g06470"/>
<dbReference type="OrthoDB" id="69928at2759"/>
<keyword evidence="3" id="KW-0963">Cytoplasm</keyword>
<dbReference type="InterPro" id="IPR011990">
    <property type="entry name" value="TPR-like_helical_dom_sf"/>
</dbReference>
<dbReference type="GO" id="GO:0005737">
    <property type="term" value="C:cytoplasm"/>
    <property type="evidence" value="ECO:0007669"/>
    <property type="project" value="UniProtKB-SubCell"/>
</dbReference>